<dbReference type="Gene3D" id="1.10.260.40">
    <property type="entry name" value="lambda repressor-like DNA-binding domains"/>
    <property type="match status" value="1"/>
</dbReference>
<dbReference type="SMART" id="SM00530">
    <property type="entry name" value="HTH_XRE"/>
    <property type="match status" value="1"/>
</dbReference>
<sequence>MNDVDEGRYVGRRVRMIRARRGISQQVLADLAGMSRSAIAKYETGERPVDSRRTLCALAQALGVTLGDLTGQVEERFDPSVAGIHGSVPAIETAIWAAGNITPTAPLRTLDELASTAEEIEALSIECNYAALGPKIAPVLTECYQHAHDTSGADRDRAWDILATTAHTAASVLRNFGYPSLAWTAAQEAEKAARNYGGTAALAASAFTRSQILLSRPGALPAALDTATNAAAELDDDARTVGDIELCGMLRLQAGLATAAMGSDPTAHFDEAAEQATRRAHAAPNTSLLSDPTFGPANVTLWRMSAAMERRDADQVLALAPQLSPSDLPSEGRRAQYFVEIGRARAVRRNYRGSLHALLHAEHSAPQKVRNMTHARELVGHMMRSARRDLTSGELGRLAQRIGVVAP</sequence>
<keyword evidence="2" id="KW-0238">DNA-binding</keyword>
<protein>
    <submittedName>
        <fullName evidence="5">Helix-turn-helix transcriptional regulator</fullName>
    </submittedName>
</protein>
<comment type="caution">
    <text evidence="5">The sequence shown here is derived from an EMBL/GenBank/DDBJ whole genome shotgun (WGS) entry which is preliminary data.</text>
</comment>
<dbReference type="RefSeq" id="WP_357973563.1">
    <property type="nucleotide sequence ID" value="NZ_JBFAIH010000002.1"/>
</dbReference>
<dbReference type="PANTHER" id="PTHR46797">
    <property type="entry name" value="HTH-TYPE TRANSCRIPTIONAL REGULATOR"/>
    <property type="match status" value="1"/>
</dbReference>
<accession>A0ABV3F2I1</accession>
<dbReference type="SUPFAM" id="SSF47413">
    <property type="entry name" value="lambda repressor-like DNA-binding domains"/>
    <property type="match status" value="1"/>
</dbReference>
<evidence type="ECO:0000256" key="3">
    <source>
        <dbReference type="ARBA" id="ARBA00023163"/>
    </source>
</evidence>
<proteinExistence type="predicted"/>
<organism evidence="5 6">
    <name type="scientific">Nocardia fusca</name>
    <dbReference type="NCBI Taxonomy" id="941183"/>
    <lineage>
        <taxon>Bacteria</taxon>
        <taxon>Bacillati</taxon>
        <taxon>Actinomycetota</taxon>
        <taxon>Actinomycetes</taxon>
        <taxon>Mycobacteriales</taxon>
        <taxon>Nocardiaceae</taxon>
        <taxon>Nocardia</taxon>
    </lineage>
</organism>
<dbReference type="InterPro" id="IPR010982">
    <property type="entry name" value="Lambda_DNA-bd_dom_sf"/>
</dbReference>
<dbReference type="InterPro" id="IPR050807">
    <property type="entry name" value="TransReg_Diox_bact_type"/>
</dbReference>
<gene>
    <name evidence="5" type="ORF">AB0H72_04385</name>
</gene>
<keyword evidence="1" id="KW-0805">Transcription regulation</keyword>
<evidence type="ECO:0000256" key="2">
    <source>
        <dbReference type="ARBA" id="ARBA00023125"/>
    </source>
</evidence>
<dbReference type="CDD" id="cd00093">
    <property type="entry name" value="HTH_XRE"/>
    <property type="match status" value="1"/>
</dbReference>
<evidence type="ECO:0000313" key="5">
    <source>
        <dbReference type="EMBL" id="MEV0361921.1"/>
    </source>
</evidence>
<dbReference type="Pfam" id="PF13560">
    <property type="entry name" value="HTH_31"/>
    <property type="match status" value="1"/>
</dbReference>
<feature type="domain" description="HTH cro/C1-type" evidence="4">
    <location>
        <begin position="14"/>
        <end position="69"/>
    </location>
</feature>
<dbReference type="InterPro" id="IPR001387">
    <property type="entry name" value="Cro/C1-type_HTH"/>
</dbReference>
<evidence type="ECO:0000259" key="4">
    <source>
        <dbReference type="PROSITE" id="PS50943"/>
    </source>
</evidence>
<evidence type="ECO:0000256" key="1">
    <source>
        <dbReference type="ARBA" id="ARBA00023015"/>
    </source>
</evidence>
<dbReference type="PROSITE" id="PS50943">
    <property type="entry name" value="HTH_CROC1"/>
    <property type="match status" value="1"/>
</dbReference>
<name>A0ABV3F2I1_9NOCA</name>
<keyword evidence="3" id="KW-0804">Transcription</keyword>
<dbReference type="Proteomes" id="UP001551658">
    <property type="component" value="Unassembled WGS sequence"/>
</dbReference>
<dbReference type="EMBL" id="JBFAIH010000002">
    <property type="protein sequence ID" value="MEV0361921.1"/>
    <property type="molecule type" value="Genomic_DNA"/>
</dbReference>
<keyword evidence="6" id="KW-1185">Reference proteome</keyword>
<evidence type="ECO:0000313" key="6">
    <source>
        <dbReference type="Proteomes" id="UP001551658"/>
    </source>
</evidence>
<dbReference type="PANTHER" id="PTHR46797:SF23">
    <property type="entry name" value="HTH-TYPE TRANSCRIPTIONAL REGULATOR SUTR"/>
    <property type="match status" value="1"/>
</dbReference>
<reference evidence="5 6" key="1">
    <citation type="submission" date="2024-06" db="EMBL/GenBank/DDBJ databases">
        <title>The Natural Products Discovery Center: Release of the First 8490 Sequenced Strains for Exploring Actinobacteria Biosynthetic Diversity.</title>
        <authorList>
            <person name="Kalkreuter E."/>
            <person name="Kautsar S.A."/>
            <person name="Yang D."/>
            <person name="Bader C.D."/>
            <person name="Teijaro C.N."/>
            <person name="Fluegel L."/>
            <person name="Davis C.M."/>
            <person name="Simpson J.R."/>
            <person name="Lauterbach L."/>
            <person name="Steele A.D."/>
            <person name="Gui C."/>
            <person name="Meng S."/>
            <person name="Li G."/>
            <person name="Viehrig K."/>
            <person name="Ye F."/>
            <person name="Su P."/>
            <person name="Kiefer A.F."/>
            <person name="Nichols A."/>
            <person name="Cepeda A.J."/>
            <person name="Yan W."/>
            <person name="Fan B."/>
            <person name="Jiang Y."/>
            <person name="Adhikari A."/>
            <person name="Zheng C.-J."/>
            <person name="Schuster L."/>
            <person name="Cowan T.M."/>
            <person name="Smanski M.J."/>
            <person name="Chevrette M.G."/>
            <person name="De Carvalho L.P.S."/>
            <person name="Shen B."/>
        </authorList>
    </citation>
    <scope>NUCLEOTIDE SEQUENCE [LARGE SCALE GENOMIC DNA]</scope>
    <source>
        <strain evidence="5 6">NPDC050671</strain>
    </source>
</reference>